<dbReference type="Proteomes" id="UP000326331">
    <property type="component" value="Chromosome"/>
</dbReference>
<dbReference type="RefSeq" id="WP_158066112.1">
    <property type="nucleotide sequence ID" value="NZ_CP042829.1"/>
</dbReference>
<keyword evidence="2" id="KW-1185">Reference proteome</keyword>
<accession>A0ABX6BYW9</accession>
<organism evidence="1 2">
    <name type="scientific">Tepidiforma bonchosmolovskayae</name>
    <dbReference type="NCBI Taxonomy" id="2601677"/>
    <lineage>
        <taxon>Bacteria</taxon>
        <taxon>Bacillati</taxon>
        <taxon>Chloroflexota</taxon>
        <taxon>Tepidiformia</taxon>
        <taxon>Tepidiformales</taxon>
        <taxon>Tepidiformaceae</taxon>
        <taxon>Tepidiforma</taxon>
    </lineage>
</organism>
<gene>
    <name evidence="1" type="ORF">Tbon_02305</name>
</gene>
<dbReference type="EMBL" id="CP042829">
    <property type="protein sequence ID" value="QFG02176.1"/>
    <property type="molecule type" value="Genomic_DNA"/>
</dbReference>
<proteinExistence type="predicted"/>
<evidence type="ECO:0000313" key="2">
    <source>
        <dbReference type="Proteomes" id="UP000326331"/>
    </source>
</evidence>
<name>A0ABX6BYW9_9CHLR</name>
<reference evidence="1 2" key="1">
    <citation type="submission" date="2019-10" db="EMBL/GenBank/DDBJ databases">
        <title>Thermopilla bonchosmolovskayae gen. nov., sp. nov., a moderately thermophilic Chloroflexi bacterium from a Chukotka hot spring (Arctic, Russia), representing a novel classis Thermopillaia, which include previously uncultivated lineage OLB14.</title>
        <authorList>
            <person name="Kochetkova T.V."/>
            <person name="Zayulina K.S."/>
            <person name="Zhigarkov V.S."/>
            <person name="Minaev N.V."/>
            <person name="Novikov A."/>
            <person name="Toshchakov S.V."/>
            <person name="Elcheninov A.G."/>
            <person name="Kublanov I.V."/>
        </authorList>
    </citation>
    <scope>NUCLEOTIDE SEQUENCE [LARGE SCALE GENOMIC DNA]</scope>
    <source>
        <strain evidence="1 2">3753O</strain>
    </source>
</reference>
<protein>
    <submittedName>
        <fullName evidence="1">Uncharacterized protein</fullName>
    </submittedName>
</protein>
<evidence type="ECO:0000313" key="1">
    <source>
        <dbReference type="EMBL" id="QFG02176.1"/>
    </source>
</evidence>
<sequence>MLANVTPTDWGLVRVDGTGIGPCLAILDAMADRAATALAADGWEWTVLQFADGSRTLTLCGPEGQTSPLSGYPLAPEEWLEDIEGVPPEVIEDLAAAGIHRVWRR</sequence>